<proteinExistence type="predicted"/>
<protein>
    <submittedName>
        <fullName evidence="1">Uncharacterized protein</fullName>
    </submittedName>
</protein>
<dbReference type="Proteomes" id="UP000467305">
    <property type="component" value="Unassembled WGS sequence"/>
</dbReference>
<name>A0A7J5ALK3_9FLAO</name>
<sequence length="331" mass="39798">MDILRIIIVFCTITFTSIKPESELNFRFEDKIRIKEAIRISETYGDSIWEGFNKLPFTILLVTDKYEYLINHPNPTNDFKLLGIDKILETKVYVRKKQFNKRFLATFPAVNGVNCIVIGTPENTGLNSTEWIITLLHERFHQYQYSSHNYHKEVLALGISRGDTTGMWQLNYPFPYEDLDVNKYYEKYTEFLIKAVEARNNKNWEKIYKQYIDKRKEFKESLGEDDYKYISFQWYQEGIARYTEYAFLRLLQDFEPSKEVLNLKDFVAYEVYLKEFYTRHIENVKKMKLSKGKRITVYDIGFAEALIIEYVNKDWKDKYLIEKFDLKKLYD</sequence>
<accession>A0A7J5ALK3</accession>
<dbReference type="RefSeq" id="WP_150899772.1">
    <property type="nucleotide sequence ID" value="NZ_WAAU01000013.1"/>
</dbReference>
<evidence type="ECO:0000313" key="2">
    <source>
        <dbReference type="Proteomes" id="UP000467305"/>
    </source>
</evidence>
<keyword evidence="2" id="KW-1185">Reference proteome</keyword>
<gene>
    <name evidence="1" type="ORF">F7018_09200</name>
</gene>
<dbReference type="OrthoDB" id="1494135at2"/>
<reference evidence="1 2" key="1">
    <citation type="submission" date="2019-09" db="EMBL/GenBank/DDBJ databases">
        <authorList>
            <person name="Cao W.R."/>
        </authorList>
    </citation>
    <scope>NUCLEOTIDE SEQUENCE [LARGE SCALE GENOMIC DNA]</scope>
    <source>
        <strain evidence="2">a4</strain>
    </source>
</reference>
<comment type="caution">
    <text evidence="1">The sequence shown here is derived from an EMBL/GenBank/DDBJ whole genome shotgun (WGS) entry which is preliminary data.</text>
</comment>
<dbReference type="EMBL" id="WAAU01000013">
    <property type="protein sequence ID" value="KAB1158348.1"/>
    <property type="molecule type" value="Genomic_DNA"/>
</dbReference>
<evidence type="ECO:0000313" key="1">
    <source>
        <dbReference type="EMBL" id="KAB1158348.1"/>
    </source>
</evidence>
<dbReference type="AlphaFoldDB" id="A0A7J5ALK3"/>
<organism evidence="1 2">
    <name type="scientific">Tenacibaculum aiptasiae</name>
    <dbReference type="NCBI Taxonomy" id="426481"/>
    <lineage>
        <taxon>Bacteria</taxon>
        <taxon>Pseudomonadati</taxon>
        <taxon>Bacteroidota</taxon>
        <taxon>Flavobacteriia</taxon>
        <taxon>Flavobacteriales</taxon>
        <taxon>Flavobacteriaceae</taxon>
        <taxon>Tenacibaculum</taxon>
    </lineage>
</organism>